<dbReference type="PROSITE" id="PS00588">
    <property type="entry name" value="FLAGELLA_BB_ROD"/>
    <property type="match status" value="1"/>
</dbReference>
<evidence type="ECO:0000313" key="7">
    <source>
        <dbReference type="Proteomes" id="UP000184423"/>
    </source>
</evidence>
<dbReference type="InterPro" id="IPR010930">
    <property type="entry name" value="Flg_bb/hook_C_dom"/>
</dbReference>
<keyword evidence="2" id="KW-0975">Bacterial flagellum</keyword>
<feature type="domain" description="Flagellar hook protein FlgE/F/G-like D1" evidence="5">
    <location>
        <begin position="93"/>
        <end position="157"/>
    </location>
</feature>
<comment type="similarity">
    <text evidence="1 2">Belongs to the flagella basal body rod proteins family.</text>
</comment>
<dbReference type="Proteomes" id="UP000184423">
    <property type="component" value="Unassembled WGS sequence"/>
</dbReference>
<evidence type="ECO:0000259" key="4">
    <source>
        <dbReference type="Pfam" id="PF06429"/>
    </source>
</evidence>
<dbReference type="GO" id="GO:0009425">
    <property type="term" value="C:bacterial-type flagellum basal body"/>
    <property type="evidence" value="ECO:0007669"/>
    <property type="project" value="UniProtKB-SubCell"/>
</dbReference>
<keyword evidence="7" id="KW-1185">Reference proteome</keyword>
<dbReference type="InterPro" id="IPR001444">
    <property type="entry name" value="Flag_bb_rod_N"/>
</dbReference>
<feature type="domain" description="Flagellar basal-body/hook protein C-terminal" evidence="4">
    <location>
        <begin position="198"/>
        <end position="243"/>
    </location>
</feature>
<protein>
    <submittedName>
        <fullName evidence="6">Flagellar basal-body rod protein FlgG</fullName>
    </submittedName>
</protein>
<reference evidence="7" key="1">
    <citation type="submission" date="2016-11" db="EMBL/GenBank/DDBJ databases">
        <authorList>
            <person name="Varghese N."/>
            <person name="Submissions S."/>
        </authorList>
    </citation>
    <scope>NUCLEOTIDE SEQUENCE [LARGE SCALE GENOMIC DNA]</scope>
    <source>
        <strain evidence="7">DSM 10124</strain>
    </source>
</reference>
<keyword evidence="6" id="KW-0966">Cell projection</keyword>
<dbReference type="PANTHER" id="PTHR30435">
    <property type="entry name" value="FLAGELLAR PROTEIN"/>
    <property type="match status" value="1"/>
</dbReference>
<feature type="domain" description="Flagellar basal body rod protein N-terminal" evidence="3">
    <location>
        <begin position="8"/>
        <end position="35"/>
    </location>
</feature>
<dbReference type="EMBL" id="FQVG01000002">
    <property type="protein sequence ID" value="SHE34964.1"/>
    <property type="molecule type" value="Genomic_DNA"/>
</dbReference>
<dbReference type="InterPro" id="IPR020013">
    <property type="entry name" value="Flagellar_FlgE/F/G"/>
</dbReference>
<accession>A0A1M4SRT9</accession>
<dbReference type="NCBIfam" id="TIGR03506">
    <property type="entry name" value="FlgEFG_subfam"/>
    <property type="match status" value="1"/>
</dbReference>
<dbReference type="Pfam" id="PF06429">
    <property type="entry name" value="Flg_bbr_C"/>
    <property type="match status" value="1"/>
</dbReference>
<dbReference type="Pfam" id="PF22692">
    <property type="entry name" value="LlgE_F_G_D1"/>
    <property type="match status" value="1"/>
</dbReference>
<evidence type="ECO:0000259" key="5">
    <source>
        <dbReference type="Pfam" id="PF22692"/>
    </source>
</evidence>
<dbReference type="InterPro" id="IPR037925">
    <property type="entry name" value="FlgE/F/G-like"/>
</dbReference>
<dbReference type="RefSeq" id="WP_027307516.1">
    <property type="nucleotide sequence ID" value="NZ_FQVG01000002.1"/>
</dbReference>
<keyword evidence="6" id="KW-0282">Flagellum</keyword>
<keyword evidence="6" id="KW-0969">Cilium</keyword>
<name>A0A1M4SRT9_9CLOT</name>
<dbReference type="AlphaFoldDB" id="A0A1M4SRT9"/>
<dbReference type="GO" id="GO:0071978">
    <property type="term" value="P:bacterial-type flagellum-dependent swarming motility"/>
    <property type="evidence" value="ECO:0007669"/>
    <property type="project" value="TreeGrafter"/>
</dbReference>
<dbReference type="InterPro" id="IPR053967">
    <property type="entry name" value="LlgE_F_G-like_D1"/>
</dbReference>
<evidence type="ECO:0000256" key="1">
    <source>
        <dbReference type="ARBA" id="ARBA00009677"/>
    </source>
</evidence>
<organism evidence="6 7">
    <name type="scientific">Caloramator proteoclasticus DSM 10124</name>
    <dbReference type="NCBI Taxonomy" id="1121262"/>
    <lineage>
        <taxon>Bacteria</taxon>
        <taxon>Bacillati</taxon>
        <taxon>Bacillota</taxon>
        <taxon>Clostridia</taxon>
        <taxon>Eubacteriales</taxon>
        <taxon>Clostridiaceae</taxon>
        <taxon>Caloramator</taxon>
    </lineage>
</organism>
<evidence type="ECO:0000313" key="6">
    <source>
        <dbReference type="EMBL" id="SHE34964.1"/>
    </source>
</evidence>
<dbReference type="InterPro" id="IPR019776">
    <property type="entry name" value="Flagellar_basal_body_rod_CS"/>
</dbReference>
<evidence type="ECO:0000259" key="3">
    <source>
        <dbReference type="Pfam" id="PF00460"/>
    </source>
</evidence>
<comment type="subcellular location">
    <subcellularLocation>
        <location evidence="2">Bacterial flagellum basal body</location>
    </subcellularLocation>
</comment>
<dbReference type="PANTHER" id="PTHR30435:SF19">
    <property type="entry name" value="FLAGELLAR BASAL-BODY ROD PROTEIN FLGG"/>
    <property type="match status" value="1"/>
</dbReference>
<dbReference type="SUPFAM" id="SSF117143">
    <property type="entry name" value="Flagellar hook protein flgE"/>
    <property type="match status" value="1"/>
</dbReference>
<gene>
    <name evidence="6" type="ORF">SAMN02746091_00215</name>
</gene>
<evidence type="ECO:0000256" key="2">
    <source>
        <dbReference type="RuleBase" id="RU362116"/>
    </source>
</evidence>
<dbReference type="Pfam" id="PF00460">
    <property type="entry name" value="Flg_bb_rod"/>
    <property type="match status" value="1"/>
</dbReference>
<proteinExistence type="inferred from homology"/>
<sequence length="246" mass="27906">MLRSIWNSTSGLYSNQTRIDAISNNIANINTNGYKRVDVNFSDILVENVNRLGVPVTENEKEKFVGSGSRISGFIRDDSQGIIEKSDRNLDFAIEGRGYFRLIDSKGNELYTRKGNFYIDANNNLVDSDGNKLDISLNTKDNIDYDKISVKENGDILYNENIIGKIDIYDFDSEDNLYPIGNSLFKGINPKPINSSIKQGYIEKSNVDISKELTDLLVTQRAFELNSRALKTSEEMWQMTNNLRSK</sequence>